<dbReference type="InterPro" id="IPR000152">
    <property type="entry name" value="EGF-type_Asp/Asn_hydroxyl_site"/>
</dbReference>
<gene>
    <name evidence="7" type="ORF">PACLA_8A027186</name>
</gene>
<evidence type="ECO:0000256" key="5">
    <source>
        <dbReference type="ARBA" id="ARBA00023157"/>
    </source>
</evidence>
<dbReference type="SUPFAM" id="SSF57196">
    <property type="entry name" value="EGF/Laminin"/>
    <property type="match status" value="2"/>
</dbReference>
<dbReference type="AlphaFoldDB" id="A0A7D9I0A3"/>
<dbReference type="SMART" id="SM00179">
    <property type="entry name" value="EGF_CA"/>
    <property type="match status" value="7"/>
</dbReference>
<dbReference type="InterPro" id="IPR018097">
    <property type="entry name" value="EGF_Ca-bd_CS"/>
</dbReference>
<evidence type="ECO:0000256" key="4">
    <source>
        <dbReference type="ARBA" id="ARBA00022737"/>
    </source>
</evidence>
<keyword evidence="2" id="KW-0433">Leucine-rich repeat</keyword>
<dbReference type="FunFam" id="2.10.25.10:FF:000038">
    <property type="entry name" value="Fibrillin 2"/>
    <property type="match status" value="4"/>
</dbReference>
<dbReference type="CDD" id="cd00054">
    <property type="entry name" value="EGF_CA"/>
    <property type="match status" value="4"/>
</dbReference>
<sequence>MSVALRVLFAIVLVCYFGVSAGKLPSIKDCKQGKRGVIDCRGMGFQNVPYDIFSIPKVKIYLSGNPLICDCSFVWFLRESSENKKRILDYNAMKCANFKMKGYLVKKLTRENLICKTKQFKLKDYCYKLFSFWNCEKTPPRIPSDVFIGSGHIGDLRGEFPCDCDTVWFIRRLKTRAAKKRFLDRHKLVLCKADKAKRISKPVPAYDVAEAKMCPQKANDRCKANPCPAKVTTCKNTAKSYECIDVNECSRKGLCKKPEVCVNKMKTGYECRCPKELVRDKASKKCVVPDPCKSKESPCPSTSKCETTQSSSGTISHRCVDIDECLTGKYKCGDGEECYNKENGYECRCTKGLTREKGKCIAKIDPCKAKPPVCDIKIQRCVSANWTSYECLDIDECLTQKHDCDKNAKCINTEPGFKCQCKPGFKEYDNGRTCKDLNECSNKFICAKHAKCTNLPGSYKCECNPGYSGDGKYCNDNDECKGHNKCSVDAICKNKRGTFQCVCKKGYRGNGKICKDINECSQNKYKCPAHSKCHNTPGAYSCKCRRGFKLKNGRCLDVDECKVNSHNCDKNALCINFVGSFKCRCKEGFEHLKDGRLCLKDEDTSKSNNALLIIVAVSASLLLVILISCCLYCQRRNKKRKENTDSEESKMLLGNQFANEAQQQAVFMFNPRENKE</sequence>
<dbReference type="PROSITE" id="PS01186">
    <property type="entry name" value="EGF_2"/>
    <property type="match status" value="5"/>
</dbReference>
<dbReference type="SUPFAM" id="SSF57184">
    <property type="entry name" value="Growth factor receptor domain"/>
    <property type="match status" value="2"/>
</dbReference>
<dbReference type="InterPro" id="IPR024731">
    <property type="entry name" value="NELL2-like_EGF"/>
</dbReference>
<dbReference type="Pfam" id="PF07645">
    <property type="entry name" value="EGF_CA"/>
    <property type="match status" value="5"/>
</dbReference>
<dbReference type="SMART" id="SM00082">
    <property type="entry name" value="LRRCT"/>
    <property type="match status" value="1"/>
</dbReference>
<evidence type="ECO:0000313" key="7">
    <source>
        <dbReference type="EMBL" id="CAB3998122.1"/>
    </source>
</evidence>
<dbReference type="GO" id="GO:0005509">
    <property type="term" value="F:calcium ion binding"/>
    <property type="evidence" value="ECO:0007669"/>
    <property type="project" value="InterPro"/>
</dbReference>
<keyword evidence="1 6" id="KW-0245">EGF-like domain</keyword>
<keyword evidence="5" id="KW-1015">Disulfide bond</keyword>
<dbReference type="PANTHER" id="PTHR24050:SF28">
    <property type="entry name" value="UROMODULIN-LIKE"/>
    <property type="match status" value="1"/>
</dbReference>
<organism evidence="7 8">
    <name type="scientific">Paramuricea clavata</name>
    <name type="common">Red gorgonian</name>
    <name type="synonym">Violescent sea-whip</name>
    <dbReference type="NCBI Taxonomy" id="317549"/>
    <lineage>
        <taxon>Eukaryota</taxon>
        <taxon>Metazoa</taxon>
        <taxon>Cnidaria</taxon>
        <taxon>Anthozoa</taxon>
        <taxon>Octocorallia</taxon>
        <taxon>Malacalcyonacea</taxon>
        <taxon>Plexauridae</taxon>
        <taxon>Paramuricea</taxon>
    </lineage>
</organism>
<evidence type="ECO:0000256" key="2">
    <source>
        <dbReference type="ARBA" id="ARBA00022614"/>
    </source>
</evidence>
<dbReference type="FunFam" id="2.10.25.10:FF:000506">
    <property type="entry name" value="Adhesion G protein-coupled receptor E1"/>
    <property type="match status" value="1"/>
</dbReference>
<dbReference type="OrthoDB" id="4062651at2759"/>
<dbReference type="Gene3D" id="3.80.10.10">
    <property type="entry name" value="Ribonuclease Inhibitor"/>
    <property type="match status" value="1"/>
</dbReference>
<dbReference type="Pfam" id="PF12947">
    <property type="entry name" value="EGF_3"/>
    <property type="match status" value="2"/>
</dbReference>
<proteinExistence type="predicted"/>
<keyword evidence="4" id="KW-0677">Repeat</keyword>
<dbReference type="InterPro" id="IPR049883">
    <property type="entry name" value="NOTCH1_EGF-like"/>
</dbReference>
<dbReference type="InterPro" id="IPR052235">
    <property type="entry name" value="Nephronectin_domain"/>
</dbReference>
<dbReference type="InterPro" id="IPR009030">
    <property type="entry name" value="Growth_fac_rcpt_cys_sf"/>
</dbReference>
<dbReference type="PROSITE" id="PS50026">
    <property type="entry name" value="EGF_3"/>
    <property type="match status" value="7"/>
</dbReference>
<evidence type="ECO:0000313" key="8">
    <source>
        <dbReference type="Proteomes" id="UP001152795"/>
    </source>
</evidence>
<keyword evidence="3" id="KW-0732">Signal</keyword>
<comment type="caution">
    <text evidence="7">The sequence shown here is derived from an EMBL/GenBank/DDBJ whole genome shotgun (WGS) entry which is preliminary data.</text>
</comment>
<dbReference type="Proteomes" id="UP001152795">
    <property type="component" value="Unassembled WGS sequence"/>
</dbReference>
<dbReference type="InterPro" id="IPR000483">
    <property type="entry name" value="Cys-rich_flank_reg_C"/>
</dbReference>
<dbReference type="EMBL" id="CACRXK020003272">
    <property type="protein sequence ID" value="CAB3998122.1"/>
    <property type="molecule type" value="Genomic_DNA"/>
</dbReference>
<keyword evidence="8" id="KW-1185">Reference proteome</keyword>
<protein>
    <submittedName>
        <fullName evidence="7">Partial</fullName>
    </submittedName>
</protein>
<evidence type="ECO:0000256" key="3">
    <source>
        <dbReference type="ARBA" id="ARBA00022729"/>
    </source>
</evidence>
<dbReference type="PANTHER" id="PTHR24050">
    <property type="entry name" value="PA14 DOMAIN-CONTAINING PROTEIN"/>
    <property type="match status" value="1"/>
</dbReference>
<evidence type="ECO:0000256" key="6">
    <source>
        <dbReference type="PROSITE-ProRule" id="PRU00076"/>
    </source>
</evidence>
<accession>A0A7D9I0A3</accession>
<dbReference type="InterPro" id="IPR032675">
    <property type="entry name" value="LRR_dom_sf"/>
</dbReference>
<reference evidence="7" key="1">
    <citation type="submission" date="2020-04" db="EMBL/GenBank/DDBJ databases">
        <authorList>
            <person name="Alioto T."/>
            <person name="Alioto T."/>
            <person name="Gomez Garrido J."/>
        </authorList>
    </citation>
    <scope>NUCLEOTIDE SEQUENCE</scope>
    <source>
        <strain evidence="7">A484AB</strain>
    </source>
</reference>
<dbReference type="SMART" id="SM00181">
    <property type="entry name" value="EGF"/>
    <property type="match status" value="7"/>
</dbReference>
<comment type="caution">
    <text evidence="6">Lacks conserved residue(s) required for the propagation of feature annotation.</text>
</comment>
<dbReference type="PROSITE" id="PS00010">
    <property type="entry name" value="ASX_HYDROXYL"/>
    <property type="match status" value="6"/>
</dbReference>
<name>A0A7D9I0A3_PARCT</name>
<dbReference type="InterPro" id="IPR001881">
    <property type="entry name" value="EGF-like_Ca-bd_dom"/>
</dbReference>
<evidence type="ECO:0000256" key="1">
    <source>
        <dbReference type="ARBA" id="ARBA00022536"/>
    </source>
</evidence>
<dbReference type="PROSITE" id="PS01187">
    <property type="entry name" value="EGF_CA"/>
    <property type="match status" value="2"/>
</dbReference>
<dbReference type="Gene3D" id="2.10.25.10">
    <property type="entry name" value="Laminin"/>
    <property type="match status" value="7"/>
</dbReference>
<dbReference type="InterPro" id="IPR000742">
    <property type="entry name" value="EGF"/>
</dbReference>